<dbReference type="GO" id="GO:0005840">
    <property type="term" value="C:ribosome"/>
    <property type="evidence" value="ECO:0007669"/>
    <property type="project" value="UniProtKB-KW"/>
</dbReference>
<dbReference type="PANTHER" id="PTHR12899">
    <property type="entry name" value="39S RIBOSOMAL PROTEIN L18, MITOCHONDRIAL"/>
    <property type="match status" value="1"/>
</dbReference>
<evidence type="ECO:0000256" key="7">
    <source>
        <dbReference type="ARBA" id="ARBA00035496"/>
    </source>
</evidence>
<dbReference type="GO" id="GO:0008097">
    <property type="term" value="F:5S rRNA binding"/>
    <property type="evidence" value="ECO:0007669"/>
    <property type="project" value="TreeGrafter"/>
</dbReference>
<dbReference type="GO" id="GO:0006412">
    <property type="term" value="P:translation"/>
    <property type="evidence" value="ECO:0007669"/>
    <property type="project" value="InterPro"/>
</dbReference>
<gene>
    <name evidence="8" type="ORF">A2Z10_03075</name>
</gene>
<evidence type="ECO:0000313" key="9">
    <source>
        <dbReference type="Proteomes" id="UP000176639"/>
    </source>
</evidence>
<dbReference type="Pfam" id="PF00861">
    <property type="entry name" value="Ribosomal_L18p"/>
    <property type="match status" value="1"/>
</dbReference>
<dbReference type="GO" id="GO:1990904">
    <property type="term" value="C:ribonucleoprotein complex"/>
    <property type="evidence" value="ECO:0007669"/>
    <property type="project" value="UniProtKB-KW"/>
</dbReference>
<dbReference type="GO" id="GO:0005737">
    <property type="term" value="C:cytoplasm"/>
    <property type="evidence" value="ECO:0007669"/>
    <property type="project" value="UniProtKB-ARBA"/>
</dbReference>
<sequence length="91" mass="9922">MPRLAVFRSSKYIYAQIIDDEKAATICAASDAAQVKAKKTKAERAREVGIEIAKQAKKAGIEKVVFDRGGFQYHGRIKEVAEGAREGGLVL</sequence>
<evidence type="ECO:0000313" key="8">
    <source>
        <dbReference type="EMBL" id="OGD23496.1"/>
    </source>
</evidence>
<proteinExistence type="inferred from homology"/>
<protein>
    <recommendedName>
        <fullName evidence="6">Large ribosomal subunit protein uL18</fullName>
    </recommendedName>
    <alternativeName>
        <fullName evidence="7">50S ribosomal protein L18</fullName>
    </alternativeName>
</protein>
<keyword evidence="5" id="KW-0687">Ribonucleoprotein</keyword>
<evidence type="ECO:0000256" key="6">
    <source>
        <dbReference type="ARBA" id="ARBA00035197"/>
    </source>
</evidence>
<accession>A0A1F5AYM9</accession>
<keyword evidence="4 8" id="KW-0689">Ribosomal protein</keyword>
<dbReference type="PANTHER" id="PTHR12899:SF3">
    <property type="entry name" value="LARGE RIBOSOMAL SUBUNIT PROTEIN UL18M"/>
    <property type="match status" value="1"/>
</dbReference>
<keyword evidence="2" id="KW-0699">rRNA-binding</keyword>
<evidence type="ECO:0000256" key="5">
    <source>
        <dbReference type="ARBA" id="ARBA00023274"/>
    </source>
</evidence>
<dbReference type="SUPFAM" id="SSF53137">
    <property type="entry name" value="Translational machinery components"/>
    <property type="match status" value="1"/>
</dbReference>
<dbReference type="EMBL" id="MEYI01000038">
    <property type="protein sequence ID" value="OGD23496.1"/>
    <property type="molecule type" value="Genomic_DNA"/>
</dbReference>
<evidence type="ECO:0000256" key="1">
    <source>
        <dbReference type="ARBA" id="ARBA00007116"/>
    </source>
</evidence>
<dbReference type="Proteomes" id="UP000176639">
    <property type="component" value="Unassembled WGS sequence"/>
</dbReference>
<dbReference type="AlphaFoldDB" id="A0A1F5AYM9"/>
<dbReference type="InterPro" id="IPR057268">
    <property type="entry name" value="Ribosomal_L18"/>
</dbReference>
<evidence type="ECO:0000256" key="2">
    <source>
        <dbReference type="ARBA" id="ARBA00022730"/>
    </source>
</evidence>
<dbReference type="InterPro" id="IPR004389">
    <property type="entry name" value="Ribosomal_uL18_bac-type"/>
</dbReference>
<dbReference type="GO" id="GO:0003735">
    <property type="term" value="F:structural constituent of ribosome"/>
    <property type="evidence" value="ECO:0007669"/>
    <property type="project" value="InterPro"/>
</dbReference>
<evidence type="ECO:0000256" key="4">
    <source>
        <dbReference type="ARBA" id="ARBA00022980"/>
    </source>
</evidence>
<evidence type="ECO:0000256" key="3">
    <source>
        <dbReference type="ARBA" id="ARBA00022884"/>
    </source>
</evidence>
<dbReference type="CDD" id="cd00432">
    <property type="entry name" value="Ribosomal_L18_L5e"/>
    <property type="match status" value="1"/>
</dbReference>
<comment type="caution">
    <text evidence="8">The sequence shown here is derived from an EMBL/GenBank/DDBJ whole genome shotgun (WGS) entry which is preliminary data.</text>
</comment>
<dbReference type="Gene3D" id="3.30.420.100">
    <property type="match status" value="1"/>
</dbReference>
<reference evidence="8 9" key="1">
    <citation type="journal article" date="2016" name="Nat. Commun.">
        <title>Thousands of microbial genomes shed light on interconnected biogeochemical processes in an aquifer system.</title>
        <authorList>
            <person name="Anantharaman K."/>
            <person name="Brown C.T."/>
            <person name="Hug L.A."/>
            <person name="Sharon I."/>
            <person name="Castelle C.J."/>
            <person name="Probst A.J."/>
            <person name="Thomas B.C."/>
            <person name="Singh A."/>
            <person name="Wilkins M.J."/>
            <person name="Karaoz U."/>
            <person name="Brodie E.L."/>
            <person name="Williams K.H."/>
            <person name="Hubbard S.S."/>
            <person name="Banfield J.F."/>
        </authorList>
    </citation>
    <scope>NUCLEOTIDE SEQUENCE [LARGE SCALE GENOMIC DNA]</scope>
</reference>
<dbReference type="NCBIfam" id="TIGR00060">
    <property type="entry name" value="L18_bact"/>
    <property type="match status" value="1"/>
</dbReference>
<dbReference type="InterPro" id="IPR005484">
    <property type="entry name" value="Ribosomal_uL18_bac/plant/anim"/>
</dbReference>
<organism evidence="8 9">
    <name type="scientific">Candidatus Azambacteria bacterium RBG_16_47_10</name>
    <dbReference type="NCBI Taxonomy" id="1797292"/>
    <lineage>
        <taxon>Bacteria</taxon>
        <taxon>Candidatus Azamiibacteriota</taxon>
    </lineage>
</organism>
<name>A0A1F5AYM9_9BACT</name>
<comment type="similarity">
    <text evidence="1">Belongs to the universal ribosomal protein uL18 family.</text>
</comment>
<keyword evidence="3" id="KW-0694">RNA-binding</keyword>